<feature type="chain" id="PRO_5046688054" description="Cytochrome P450" evidence="14">
    <location>
        <begin position="25"/>
        <end position="536"/>
    </location>
</feature>
<dbReference type="InterPro" id="IPR001128">
    <property type="entry name" value="Cyt_P450"/>
</dbReference>
<evidence type="ECO:0008006" key="17">
    <source>
        <dbReference type="Google" id="ProtNLM"/>
    </source>
</evidence>
<dbReference type="Proteomes" id="UP001497453">
    <property type="component" value="Chromosome 2"/>
</dbReference>
<keyword evidence="16" id="KW-1185">Reference proteome</keyword>
<dbReference type="SUPFAM" id="SSF48264">
    <property type="entry name" value="Cytochrome P450"/>
    <property type="match status" value="1"/>
</dbReference>
<evidence type="ECO:0000313" key="16">
    <source>
        <dbReference type="Proteomes" id="UP001497453"/>
    </source>
</evidence>
<dbReference type="Pfam" id="PF00067">
    <property type="entry name" value="p450"/>
    <property type="match status" value="1"/>
</dbReference>
<reference evidence="16" key="1">
    <citation type="submission" date="2024-04" db="EMBL/GenBank/DDBJ databases">
        <authorList>
            <person name="Shaw F."/>
            <person name="Minotto A."/>
        </authorList>
    </citation>
    <scope>NUCLEOTIDE SEQUENCE [LARGE SCALE GENOMIC DNA]</scope>
</reference>
<dbReference type="Gene3D" id="1.10.630.10">
    <property type="entry name" value="Cytochrome P450"/>
    <property type="match status" value="1"/>
</dbReference>
<evidence type="ECO:0000256" key="13">
    <source>
        <dbReference type="RuleBase" id="RU000461"/>
    </source>
</evidence>
<keyword evidence="9 13" id="KW-0560">Oxidoreductase</keyword>
<evidence type="ECO:0000256" key="5">
    <source>
        <dbReference type="ARBA" id="ARBA00022617"/>
    </source>
</evidence>
<sequence length="536" mass="60893">MLATIAIWSFLVLFVLNRVYRAGSRESGLPPGPPTLPVLGNTHQIPTKFAYLRFAEWCKQYGGIFSLKLTSQTIIVISCPRLIHDFMDERGGSMVDRPPSRIAEMTTNGVHMALARSGPLWKSLRRTALLLLNREACLQHMPIQQAEATQLMYDLLKQPEDFVEHIERATASIMLSTVFGVRTPRYSDSFASRFSSVQHKWQALLEPGVHLPVDIFSALEYIPERWASWKTISRDVRQQQRKLYYDLMNDCERRIGENRRNGCFLEDVIDQQGMLGLTTDMVAISRYLGGVCLEGGAGTAAISLQKFVLCISRYPDVQARAQKEIDDFIGFTRLPSIQDIEHLPYAQAVIKEVHRFYPIAPLAVPHFTTVDESIDGYFIPKGSVIFMNVYAVYHSEDSYEQPEVFMPERYLGSEFGTKPGADTTGFRSDFHFGNGRRICPGIHLANNAIIMNIMNLLWGFNFSIADKGSHDSPVPIQPEDFTPGLTIRPKPFKCNIQPRSDKHAELIREAYAHARPTFSMFEQELTPSEQKFVEDW</sequence>
<dbReference type="InterPro" id="IPR002401">
    <property type="entry name" value="Cyt_P450_E_grp-I"/>
</dbReference>
<comment type="subcellular location">
    <subcellularLocation>
        <location evidence="2">Membrane</location>
    </subcellularLocation>
</comment>
<dbReference type="PANTHER" id="PTHR46300:SF2">
    <property type="entry name" value="CYTOCHROME P450 MONOOXYGENASE ALNH-RELATED"/>
    <property type="match status" value="1"/>
</dbReference>
<comment type="similarity">
    <text evidence="4 13">Belongs to the cytochrome P450 family.</text>
</comment>
<keyword evidence="6" id="KW-0812">Transmembrane</keyword>
<evidence type="ECO:0000256" key="8">
    <source>
        <dbReference type="ARBA" id="ARBA00022989"/>
    </source>
</evidence>
<feature type="signal peptide" evidence="14">
    <location>
        <begin position="1"/>
        <end position="24"/>
    </location>
</feature>
<dbReference type="InterPro" id="IPR017972">
    <property type="entry name" value="Cyt_P450_CS"/>
</dbReference>
<evidence type="ECO:0000313" key="15">
    <source>
        <dbReference type="EMBL" id="CAL1702662.1"/>
    </source>
</evidence>
<keyword evidence="8" id="KW-1133">Transmembrane helix</keyword>
<gene>
    <name evidence="15" type="ORF">GFSPODELE1_LOCUS4152</name>
</gene>
<keyword evidence="10 13" id="KW-0408">Iron</keyword>
<evidence type="ECO:0000256" key="3">
    <source>
        <dbReference type="ARBA" id="ARBA00005179"/>
    </source>
</evidence>
<dbReference type="PANTHER" id="PTHR46300">
    <property type="entry name" value="P450, PUTATIVE (EUROFUNG)-RELATED-RELATED"/>
    <property type="match status" value="1"/>
</dbReference>
<comment type="pathway">
    <text evidence="3">Secondary metabolite biosynthesis.</text>
</comment>
<dbReference type="InterPro" id="IPR050364">
    <property type="entry name" value="Cytochrome_P450_fung"/>
</dbReference>
<name>A0ABP1D447_9APHY</name>
<proteinExistence type="inferred from homology"/>
<evidence type="ECO:0000256" key="11">
    <source>
        <dbReference type="ARBA" id="ARBA00023033"/>
    </source>
</evidence>
<evidence type="ECO:0000256" key="10">
    <source>
        <dbReference type="ARBA" id="ARBA00023004"/>
    </source>
</evidence>
<evidence type="ECO:0000256" key="2">
    <source>
        <dbReference type="ARBA" id="ARBA00004370"/>
    </source>
</evidence>
<evidence type="ECO:0000256" key="7">
    <source>
        <dbReference type="ARBA" id="ARBA00022723"/>
    </source>
</evidence>
<dbReference type="PROSITE" id="PS00086">
    <property type="entry name" value="CYTOCHROME_P450"/>
    <property type="match status" value="1"/>
</dbReference>
<evidence type="ECO:0000256" key="6">
    <source>
        <dbReference type="ARBA" id="ARBA00022692"/>
    </source>
</evidence>
<evidence type="ECO:0000256" key="4">
    <source>
        <dbReference type="ARBA" id="ARBA00010617"/>
    </source>
</evidence>
<keyword evidence="11 13" id="KW-0503">Monooxygenase</keyword>
<keyword evidence="12" id="KW-0472">Membrane</keyword>
<comment type="cofactor">
    <cofactor evidence="1">
        <name>heme</name>
        <dbReference type="ChEBI" id="CHEBI:30413"/>
    </cofactor>
</comment>
<evidence type="ECO:0000256" key="9">
    <source>
        <dbReference type="ARBA" id="ARBA00023002"/>
    </source>
</evidence>
<dbReference type="EMBL" id="OZ037945">
    <property type="protein sequence ID" value="CAL1702662.1"/>
    <property type="molecule type" value="Genomic_DNA"/>
</dbReference>
<keyword evidence="7 13" id="KW-0479">Metal-binding</keyword>
<keyword evidence="5 13" id="KW-0349">Heme</keyword>
<dbReference type="CDD" id="cd11065">
    <property type="entry name" value="CYP64-like"/>
    <property type="match status" value="1"/>
</dbReference>
<evidence type="ECO:0000256" key="12">
    <source>
        <dbReference type="ARBA" id="ARBA00023136"/>
    </source>
</evidence>
<accession>A0ABP1D447</accession>
<organism evidence="15 16">
    <name type="scientific">Somion occarium</name>
    <dbReference type="NCBI Taxonomy" id="3059160"/>
    <lineage>
        <taxon>Eukaryota</taxon>
        <taxon>Fungi</taxon>
        <taxon>Dikarya</taxon>
        <taxon>Basidiomycota</taxon>
        <taxon>Agaricomycotina</taxon>
        <taxon>Agaricomycetes</taxon>
        <taxon>Polyporales</taxon>
        <taxon>Cerrenaceae</taxon>
        <taxon>Somion</taxon>
    </lineage>
</organism>
<evidence type="ECO:0000256" key="14">
    <source>
        <dbReference type="SAM" id="SignalP"/>
    </source>
</evidence>
<dbReference type="InterPro" id="IPR036396">
    <property type="entry name" value="Cyt_P450_sf"/>
</dbReference>
<evidence type="ECO:0000256" key="1">
    <source>
        <dbReference type="ARBA" id="ARBA00001971"/>
    </source>
</evidence>
<keyword evidence="14" id="KW-0732">Signal</keyword>
<dbReference type="PRINTS" id="PR00463">
    <property type="entry name" value="EP450I"/>
</dbReference>
<protein>
    <recommendedName>
        <fullName evidence="17">Cytochrome P450</fullName>
    </recommendedName>
</protein>